<reference evidence="8" key="1">
    <citation type="submission" date="2018-05" db="EMBL/GenBank/DDBJ databases">
        <authorList>
            <person name="Lanie J.A."/>
            <person name="Ng W.-L."/>
            <person name="Kazmierczak K.M."/>
            <person name="Andrzejewski T.M."/>
            <person name="Davidsen T.M."/>
            <person name="Wayne K.J."/>
            <person name="Tettelin H."/>
            <person name="Glass J.I."/>
            <person name="Rusch D."/>
            <person name="Podicherti R."/>
            <person name="Tsui H.-C.T."/>
            <person name="Winkler M.E."/>
        </authorList>
    </citation>
    <scope>NUCLEOTIDE SEQUENCE</scope>
</reference>
<dbReference type="SMART" id="SM00862">
    <property type="entry name" value="Trans_reg_C"/>
    <property type="match status" value="1"/>
</dbReference>
<keyword evidence="3" id="KW-0805">Transcription regulation</keyword>
<dbReference type="PANTHER" id="PTHR48111">
    <property type="entry name" value="REGULATOR OF RPOS"/>
    <property type="match status" value="1"/>
</dbReference>
<dbReference type="InterPro" id="IPR036388">
    <property type="entry name" value="WH-like_DNA-bd_sf"/>
</dbReference>
<dbReference type="Gene3D" id="1.10.10.10">
    <property type="entry name" value="Winged helix-like DNA-binding domain superfamily/Winged helix DNA-binding domain"/>
    <property type="match status" value="1"/>
</dbReference>
<evidence type="ECO:0000256" key="5">
    <source>
        <dbReference type="ARBA" id="ARBA00023163"/>
    </source>
</evidence>
<dbReference type="GO" id="GO:0032993">
    <property type="term" value="C:protein-DNA complex"/>
    <property type="evidence" value="ECO:0007669"/>
    <property type="project" value="TreeGrafter"/>
</dbReference>
<keyword evidence="2" id="KW-0902">Two-component regulatory system</keyword>
<dbReference type="EMBL" id="UINC01076888">
    <property type="protein sequence ID" value="SVC16481.1"/>
    <property type="molecule type" value="Genomic_DNA"/>
</dbReference>
<dbReference type="PROSITE" id="PS51755">
    <property type="entry name" value="OMPR_PHOB"/>
    <property type="match status" value="1"/>
</dbReference>
<dbReference type="GO" id="GO:0006355">
    <property type="term" value="P:regulation of DNA-templated transcription"/>
    <property type="evidence" value="ECO:0007669"/>
    <property type="project" value="InterPro"/>
</dbReference>
<evidence type="ECO:0008006" key="9">
    <source>
        <dbReference type="Google" id="ProtNLM"/>
    </source>
</evidence>
<sequence length="227" mass="26008">MEKRFHILVVDDDKRIRDLLTRYLSENGFWVTSTASSAEARKQLNNFIYDLIVLDVMMPGESGISLAQSLKKVSSVPILLLTAMAESDDRIAGFEIGVDDYLTKPFEPKELVFRIKNILKRNVSSQNKARREIKFGQYCFDINKETLNIDGKNVYLTTSEINLLKYLANHSGKPVSREELSQKGILPKNARSIDVKIARLRQKIEVSPKKPIYLQTIRNKGYILRTD</sequence>
<protein>
    <recommendedName>
        <fullName evidence="9">Response regulatory domain-containing protein</fullName>
    </recommendedName>
</protein>
<evidence type="ECO:0000256" key="2">
    <source>
        <dbReference type="ARBA" id="ARBA00023012"/>
    </source>
</evidence>
<dbReference type="GO" id="GO:0000156">
    <property type="term" value="F:phosphorelay response regulator activity"/>
    <property type="evidence" value="ECO:0007669"/>
    <property type="project" value="TreeGrafter"/>
</dbReference>
<dbReference type="InterPro" id="IPR001867">
    <property type="entry name" value="OmpR/PhoB-type_DNA-bd"/>
</dbReference>
<evidence type="ECO:0000313" key="8">
    <source>
        <dbReference type="EMBL" id="SVC16481.1"/>
    </source>
</evidence>
<dbReference type="PANTHER" id="PTHR48111:SF4">
    <property type="entry name" value="DNA-BINDING DUAL TRANSCRIPTIONAL REGULATOR OMPR"/>
    <property type="match status" value="1"/>
</dbReference>
<dbReference type="GO" id="GO:0005829">
    <property type="term" value="C:cytosol"/>
    <property type="evidence" value="ECO:0007669"/>
    <property type="project" value="TreeGrafter"/>
</dbReference>
<dbReference type="FunFam" id="3.40.50.2300:FF:000001">
    <property type="entry name" value="DNA-binding response regulator PhoB"/>
    <property type="match status" value="1"/>
</dbReference>
<keyword evidence="1" id="KW-0597">Phosphoprotein</keyword>
<feature type="domain" description="Response regulatory" evidence="6">
    <location>
        <begin position="6"/>
        <end position="119"/>
    </location>
</feature>
<evidence type="ECO:0000256" key="1">
    <source>
        <dbReference type="ARBA" id="ARBA00022553"/>
    </source>
</evidence>
<evidence type="ECO:0000259" key="6">
    <source>
        <dbReference type="PROSITE" id="PS50110"/>
    </source>
</evidence>
<gene>
    <name evidence="8" type="ORF">METZ01_LOCUS269335</name>
</gene>
<dbReference type="SMART" id="SM00448">
    <property type="entry name" value="REC"/>
    <property type="match status" value="1"/>
</dbReference>
<dbReference type="Pfam" id="PF00072">
    <property type="entry name" value="Response_reg"/>
    <property type="match status" value="1"/>
</dbReference>
<dbReference type="GO" id="GO:0000976">
    <property type="term" value="F:transcription cis-regulatory region binding"/>
    <property type="evidence" value="ECO:0007669"/>
    <property type="project" value="TreeGrafter"/>
</dbReference>
<dbReference type="InterPro" id="IPR011006">
    <property type="entry name" value="CheY-like_superfamily"/>
</dbReference>
<dbReference type="InterPro" id="IPR039420">
    <property type="entry name" value="WalR-like"/>
</dbReference>
<dbReference type="InterPro" id="IPR001789">
    <property type="entry name" value="Sig_transdc_resp-reg_receiver"/>
</dbReference>
<dbReference type="SUPFAM" id="SSF52172">
    <property type="entry name" value="CheY-like"/>
    <property type="match status" value="1"/>
</dbReference>
<keyword evidence="4" id="KW-0238">DNA-binding</keyword>
<evidence type="ECO:0000256" key="3">
    <source>
        <dbReference type="ARBA" id="ARBA00023015"/>
    </source>
</evidence>
<accession>A0A382K1D5</accession>
<dbReference type="Gene3D" id="6.10.250.690">
    <property type="match status" value="1"/>
</dbReference>
<dbReference type="PROSITE" id="PS50110">
    <property type="entry name" value="RESPONSE_REGULATORY"/>
    <property type="match status" value="1"/>
</dbReference>
<dbReference type="CDD" id="cd00383">
    <property type="entry name" value="trans_reg_C"/>
    <property type="match status" value="1"/>
</dbReference>
<dbReference type="Gene3D" id="3.40.50.2300">
    <property type="match status" value="1"/>
</dbReference>
<keyword evidence="5" id="KW-0804">Transcription</keyword>
<proteinExistence type="predicted"/>
<name>A0A382K1D5_9ZZZZ</name>
<dbReference type="AlphaFoldDB" id="A0A382K1D5"/>
<feature type="domain" description="OmpR/PhoB-type" evidence="7">
    <location>
        <begin position="130"/>
        <end position="226"/>
    </location>
</feature>
<evidence type="ECO:0000256" key="4">
    <source>
        <dbReference type="ARBA" id="ARBA00023125"/>
    </source>
</evidence>
<organism evidence="8">
    <name type="scientific">marine metagenome</name>
    <dbReference type="NCBI Taxonomy" id="408172"/>
    <lineage>
        <taxon>unclassified sequences</taxon>
        <taxon>metagenomes</taxon>
        <taxon>ecological metagenomes</taxon>
    </lineage>
</organism>
<dbReference type="Pfam" id="PF00486">
    <property type="entry name" value="Trans_reg_C"/>
    <property type="match status" value="1"/>
</dbReference>
<evidence type="ECO:0000259" key="7">
    <source>
        <dbReference type="PROSITE" id="PS51755"/>
    </source>
</evidence>